<dbReference type="Proteomes" id="UP000828941">
    <property type="component" value="Chromosome 2"/>
</dbReference>
<accession>A0ACB9Q1A7</accession>
<organism evidence="1 2">
    <name type="scientific">Bauhinia variegata</name>
    <name type="common">Purple orchid tree</name>
    <name type="synonym">Phanera variegata</name>
    <dbReference type="NCBI Taxonomy" id="167791"/>
    <lineage>
        <taxon>Eukaryota</taxon>
        <taxon>Viridiplantae</taxon>
        <taxon>Streptophyta</taxon>
        <taxon>Embryophyta</taxon>
        <taxon>Tracheophyta</taxon>
        <taxon>Spermatophyta</taxon>
        <taxon>Magnoliopsida</taxon>
        <taxon>eudicotyledons</taxon>
        <taxon>Gunneridae</taxon>
        <taxon>Pentapetalae</taxon>
        <taxon>rosids</taxon>
        <taxon>fabids</taxon>
        <taxon>Fabales</taxon>
        <taxon>Fabaceae</taxon>
        <taxon>Cercidoideae</taxon>
        <taxon>Cercideae</taxon>
        <taxon>Bauhiniinae</taxon>
        <taxon>Bauhinia</taxon>
    </lineage>
</organism>
<keyword evidence="2" id="KW-1185">Reference proteome</keyword>
<evidence type="ECO:0000313" key="2">
    <source>
        <dbReference type="Proteomes" id="UP000828941"/>
    </source>
</evidence>
<proteinExistence type="predicted"/>
<gene>
    <name evidence="1" type="ORF">L6164_003242</name>
</gene>
<dbReference type="EMBL" id="CM039427">
    <property type="protein sequence ID" value="KAI4354375.1"/>
    <property type="molecule type" value="Genomic_DNA"/>
</dbReference>
<protein>
    <submittedName>
        <fullName evidence="1">Uncharacterized protein</fullName>
    </submittedName>
</protein>
<reference evidence="1 2" key="1">
    <citation type="journal article" date="2022" name="DNA Res.">
        <title>Chromosomal-level genome assembly of the orchid tree Bauhinia variegata (Leguminosae; Cercidoideae) supports the allotetraploid origin hypothesis of Bauhinia.</title>
        <authorList>
            <person name="Zhong Y."/>
            <person name="Chen Y."/>
            <person name="Zheng D."/>
            <person name="Pang J."/>
            <person name="Liu Y."/>
            <person name="Luo S."/>
            <person name="Meng S."/>
            <person name="Qian L."/>
            <person name="Wei D."/>
            <person name="Dai S."/>
            <person name="Zhou R."/>
        </authorList>
    </citation>
    <scope>NUCLEOTIDE SEQUENCE [LARGE SCALE GENOMIC DNA]</scope>
    <source>
        <strain evidence="1">BV-YZ2020</strain>
    </source>
</reference>
<sequence>MAFKENHSWTLGGLTGAFVDLVLAYFLLYGSAIAFVASKFFRIFGLYLPCPCKGVFGYKNSDLCMHKILFDWPLRKICYIQMLAMKRLPFDLVWVKDHMCNSNENMTKDTISEKRAVELEDEASCSSCSGTRLLSSVDRECGYDAKGKRTTHFKRRSVIRRRRRSSYECGKFSSVLSSENLQSDDTHSSSFAYDGSMVSGKKSIYSRNPALGKGVSEVDVEDTQTGRDMDERTCRSYEFSRSLIDSSTQDKYSSSLESYVSNTQDKMEVVGNAVNHVKLLEQALEEEKAAYTDLCLELEKERAAAATAADEAMAMISRLQEEKASIELEIKHYQRMVEERVAYDEEEMDILKEILMRREIENHFLEKELETYREMNFGGPEQSNGEAKVPLNEWGQMPSFSLQTSPRQINGNKSNVKNVETANISSSYQVAQTCTRNDDVEKLEKNEEQKDQIQLNPQSSFLNTEPDTLDVHVTVDNMELRKNESKKISGFSFDNTLNESRNRNRAFGNLGVYSSNVSTVRSKTSKAEGREFSYSDTDEKYKIGTEIEMLRKRLRMLQNEKGKLSSFPDNGELRRNQLKLLEEIANQLEGIKQLRNPPRRASLPPSYPKVGMKKRRCQSENESS</sequence>
<name>A0ACB9Q1A7_BAUVA</name>
<comment type="caution">
    <text evidence="1">The sequence shown here is derived from an EMBL/GenBank/DDBJ whole genome shotgun (WGS) entry which is preliminary data.</text>
</comment>
<evidence type="ECO:0000313" key="1">
    <source>
        <dbReference type="EMBL" id="KAI4354375.1"/>
    </source>
</evidence>